<dbReference type="EMBL" id="MZGV01000034">
    <property type="protein sequence ID" value="OPJ60221.1"/>
    <property type="molecule type" value="Genomic_DNA"/>
</dbReference>
<proteinExistence type="predicted"/>
<evidence type="ECO:0000313" key="1">
    <source>
        <dbReference type="EMBL" id="OPJ60221.1"/>
    </source>
</evidence>
<comment type="caution">
    <text evidence="1">The sequence shown here is derived from an EMBL/GenBank/DDBJ whole genome shotgun (WGS) entry which is preliminary data.</text>
</comment>
<dbReference type="RefSeq" id="WP_079425771.1">
    <property type="nucleotide sequence ID" value="NZ_MZGV01000034.1"/>
</dbReference>
<evidence type="ECO:0000313" key="2">
    <source>
        <dbReference type="Proteomes" id="UP000190080"/>
    </source>
</evidence>
<name>A0A1V4IJP4_9CLOT</name>
<organism evidence="1 2">
    <name type="scientific">Clostridium oryzae</name>
    <dbReference type="NCBI Taxonomy" id="1450648"/>
    <lineage>
        <taxon>Bacteria</taxon>
        <taxon>Bacillati</taxon>
        <taxon>Bacillota</taxon>
        <taxon>Clostridia</taxon>
        <taxon>Eubacteriales</taxon>
        <taxon>Clostridiaceae</taxon>
        <taxon>Clostridium</taxon>
    </lineage>
</organism>
<sequence length="150" mass="16568">MAISNNCTITTPLIYDLPLTEDIDLFLFSLTVDQTYFIPAAWNIQFNIMLTGSATLTGDYTYTFNLLQENSTEIIPFTFTQSLTVGESKVQRAHFKYEVTPKEVRSTMTYTFQLASISLGTTSTPVPTTTLTINRGVLTGTITPVLNSGS</sequence>
<dbReference type="STRING" id="1450648.CLORY_29420"/>
<dbReference type="AlphaFoldDB" id="A0A1V4IJP4"/>
<protein>
    <submittedName>
        <fullName evidence="1">Uncharacterized protein</fullName>
    </submittedName>
</protein>
<gene>
    <name evidence="1" type="ORF">CLORY_29420</name>
</gene>
<keyword evidence="2" id="KW-1185">Reference proteome</keyword>
<reference evidence="1 2" key="1">
    <citation type="submission" date="2017-03" db="EMBL/GenBank/DDBJ databases">
        <title>Genome sequence of Clostridium oryzae DSM 28571.</title>
        <authorList>
            <person name="Poehlein A."/>
            <person name="Daniel R."/>
        </authorList>
    </citation>
    <scope>NUCLEOTIDE SEQUENCE [LARGE SCALE GENOMIC DNA]</scope>
    <source>
        <strain evidence="1 2">DSM 28571</strain>
    </source>
</reference>
<dbReference type="Proteomes" id="UP000190080">
    <property type="component" value="Unassembled WGS sequence"/>
</dbReference>
<accession>A0A1V4IJP4</accession>